<comment type="similarity">
    <text evidence="4 5">Belongs to the RNA methyltransferase RlmH family.</text>
</comment>
<keyword evidence="2 5" id="KW-0808">Transferase</keyword>
<sequence>MPAWVEQGVNEYTKRLKDYIKFNLIEIPLIKRAKTSDLKRILEKEALLINASIPDGARVIALTIDGETFSSEKLATKFEALQQMVSHVCFIIGGPEGLSELTLSQCQERWSLSALTLPHPLVRVVLIEAIYRAWSIIHNHPYHK</sequence>
<feature type="binding site" evidence="5">
    <location>
        <position position="62"/>
    </location>
    <ligand>
        <name>S-adenosyl-L-methionine</name>
        <dbReference type="ChEBI" id="CHEBI:59789"/>
    </ligand>
</feature>
<dbReference type="InterPro" id="IPR029026">
    <property type="entry name" value="tRNA_m1G_MTases_N"/>
</dbReference>
<gene>
    <name evidence="5 6" type="primary">rlmH</name>
    <name evidence="6" type="ORF">NCTC13315_01524</name>
</gene>
<dbReference type="Pfam" id="PF02590">
    <property type="entry name" value="SPOUT_MTase"/>
    <property type="match status" value="1"/>
</dbReference>
<keyword evidence="1 5" id="KW-0489">Methyltransferase</keyword>
<dbReference type="SUPFAM" id="SSF75217">
    <property type="entry name" value="alpha/beta knot"/>
    <property type="match status" value="1"/>
</dbReference>
<dbReference type="EMBL" id="UGNV01000001">
    <property type="protein sequence ID" value="STX28990.1"/>
    <property type="molecule type" value="Genomic_DNA"/>
</dbReference>
<dbReference type="Proteomes" id="UP000254968">
    <property type="component" value="Unassembled WGS sequence"/>
</dbReference>
<dbReference type="GO" id="GO:0070038">
    <property type="term" value="F:rRNA (pseudouridine-N3-)-methyltransferase activity"/>
    <property type="evidence" value="ECO:0007669"/>
    <property type="project" value="UniProtKB-UniRule"/>
</dbReference>
<comment type="subcellular location">
    <subcellularLocation>
        <location evidence="5">Cytoplasm</location>
    </subcellularLocation>
</comment>
<dbReference type="NCBIfam" id="TIGR00246">
    <property type="entry name" value="tRNA_RlmH_YbeA"/>
    <property type="match status" value="1"/>
</dbReference>
<dbReference type="NCBIfam" id="NF000986">
    <property type="entry name" value="PRK00103.1-4"/>
    <property type="match status" value="1"/>
</dbReference>
<dbReference type="InterPro" id="IPR029028">
    <property type="entry name" value="Alpha/beta_knot_MTases"/>
</dbReference>
<evidence type="ECO:0000256" key="5">
    <source>
        <dbReference type="HAMAP-Rule" id="MF_00658"/>
    </source>
</evidence>
<keyword evidence="5" id="KW-0698">rRNA processing</keyword>
<dbReference type="PIRSF" id="PIRSF004505">
    <property type="entry name" value="MT_bac"/>
    <property type="match status" value="1"/>
</dbReference>
<dbReference type="Gene3D" id="3.40.1280.10">
    <property type="match status" value="1"/>
</dbReference>
<feature type="binding site" evidence="5">
    <location>
        <position position="93"/>
    </location>
    <ligand>
        <name>S-adenosyl-L-methionine</name>
        <dbReference type="ChEBI" id="CHEBI:59789"/>
    </ligand>
</feature>
<accession>A0A378I2M8</accession>
<dbReference type="PANTHER" id="PTHR33603">
    <property type="entry name" value="METHYLTRANSFERASE"/>
    <property type="match status" value="1"/>
</dbReference>
<dbReference type="EC" id="2.1.1.177" evidence="5"/>
<keyword evidence="7" id="KW-1185">Reference proteome</keyword>
<keyword evidence="5" id="KW-0963">Cytoplasm</keyword>
<evidence type="ECO:0000256" key="2">
    <source>
        <dbReference type="ARBA" id="ARBA00022679"/>
    </source>
</evidence>
<keyword evidence="3 5" id="KW-0949">S-adenosyl-L-methionine</keyword>
<dbReference type="PANTHER" id="PTHR33603:SF1">
    <property type="entry name" value="RIBOSOMAL RNA LARGE SUBUNIT METHYLTRANSFERASE H"/>
    <property type="match status" value="1"/>
</dbReference>
<comment type="catalytic activity">
    <reaction evidence="5">
        <text>pseudouridine(1915) in 23S rRNA + S-adenosyl-L-methionine = N(3)-methylpseudouridine(1915) in 23S rRNA + S-adenosyl-L-homocysteine + H(+)</text>
        <dbReference type="Rhea" id="RHEA:42752"/>
        <dbReference type="Rhea" id="RHEA-COMP:10221"/>
        <dbReference type="Rhea" id="RHEA-COMP:10222"/>
        <dbReference type="ChEBI" id="CHEBI:15378"/>
        <dbReference type="ChEBI" id="CHEBI:57856"/>
        <dbReference type="ChEBI" id="CHEBI:59789"/>
        <dbReference type="ChEBI" id="CHEBI:65314"/>
        <dbReference type="ChEBI" id="CHEBI:74486"/>
        <dbReference type="EC" id="2.1.1.177"/>
    </reaction>
</comment>
<reference evidence="6 7" key="1">
    <citation type="submission" date="2018-06" db="EMBL/GenBank/DDBJ databases">
        <authorList>
            <consortium name="Pathogen Informatics"/>
            <person name="Doyle S."/>
        </authorList>
    </citation>
    <scope>NUCLEOTIDE SEQUENCE [LARGE SCALE GENOMIC DNA]</scope>
    <source>
        <strain evidence="6 7">NCTC13315</strain>
    </source>
</reference>
<proteinExistence type="inferred from homology"/>
<organism evidence="6 7">
    <name type="scientific">Legionella beliardensis</name>
    <dbReference type="NCBI Taxonomy" id="91822"/>
    <lineage>
        <taxon>Bacteria</taxon>
        <taxon>Pseudomonadati</taxon>
        <taxon>Pseudomonadota</taxon>
        <taxon>Gammaproteobacteria</taxon>
        <taxon>Legionellales</taxon>
        <taxon>Legionellaceae</taxon>
        <taxon>Legionella</taxon>
    </lineage>
</organism>
<protein>
    <recommendedName>
        <fullName evidence="5">Ribosomal RNA large subunit methyltransferase H</fullName>
        <ecNumber evidence="5">2.1.1.177</ecNumber>
    </recommendedName>
    <alternativeName>
        <fullName evidence="5">23S rRNA (pseudouridine1915-N3)-methyltransferase</fullName>
    </alternativeName>
    <alternativeName>
        <fullName evidence="5">23S rRNA m3Psi1915 methyltransferase</fullName>
    </alternativeName>
    <alternativeName>
        <fullName evidence="5">rRNA (pseudouridine-N3-)-methyltransferase RlmH</fullName>
    </alternativeName>
</protein>
<comment type="subunit">
    <text evidence="5">Homodimer.</text>
</comment>
<comment type="function">
    <text evidence="5">Specifically methylates the pseudouridine at position 1915 (m3Psi1915) in 23S rRNA.</text>
</comment>
<evidence type="ECO:0000256" key="1">
    <source>
        <dbReference type="ARBA" id="ARBA00022603"/>
    </source>
</evidence>
<dbReference type="CDD" id="cd18081">
    <property type="entry name" value="RlmH-like"/>
    <property type="match status" value="1"/>
</dbReference>
<dbReference type="GO" id="GO:0005737">
    <property type="term" value="C:cytoplasm"/>
    <property type="evidence" value="ECO:0007669"/>
    <property type="project" value="UniProtKB-SubCell"/>
</dbReference>
<name>A0A378I2M8_9GAMM</name>
<dbReference type="HAMAP" id="MF_00658">
    <property type="entry name" value="23SrRNA_methyltr_H"/>
    <property type="match status" value="1"/>
</dbReference>
<evidence type="ECO:0000256" key="4">
    <source>
        <dbReference type="ARBA" id="ARBA00038303"/>
    </source>
</evidence>
<feature type="binding site" evidence="5">
    <location>
        <begin position="112"/>
        <end position="117"/>
    </location>
    <ligand>
        <name>S-adenosyl-L-methionine</name>
        <dbReference type="ChEBI" id="CHEBI:59789"/>
    </ligand>
</feature>
<dbReference type="AlphaFoldDB" id="A0A378I2M8"/>
<evidence type="ECO:0000313" key="7">
    <source>
        <dbReference type="Proteomes" id="UP000254968"/>
    </source>
</evidence>
<evidence type="ECO:0000256" key="3">
    <source>
        <dbReference type="ARBA" id="ARBA00022691"/>
    </source>
</evidence>
<dbReference type="InterPro" id="IPR003742">
    <property type="entry name" value="RlmH-like"/>
</dbReference>
<evidence type="ECO:0000313" key="6">
    <source>
        <dbReference type="EMBL" id="STX28990.1"/>
    </source>
</evidence>